<evidence type="ECO:0000313" key="2">
    <source>
        <dbReference type="Proteomes" id="UP000460298"/>
    </source>
</evidence>
<dbReference type="EMBL" id="WBUI01000002">
    <property type="protein sequence ID" value="KAB2934818.1"/>
    <property type="molecule type" value="Genomic_DNA"/>
</dbReference>
<protein>
    <submittedName>
        <fullName evidence="1">Antitoxin</fullName>
    </submittedName>
</protein>
<organism evidence="1 2">
    <name type="scientific">Leptonema illini</name>
    <dbReference type="NCBI Taxonomy" id="183"/>
    <lineage>
        <taxon>Bacteria</taxon>
        <taxon>Pseudomonadati</taxon>
        <taxon>Spirochaetota</taxon>
        <taxon>Spirochaetia</taxon>
        <taxon>Leptospirales</taxon>
        <taxon>Leptospiraceae</taxon>
        <taxon>Leptonema</taxon>
    </lineage>
</organism>
<dbReference type="AlphaFoldDB" id="A0A833H4I2"/>
<evidence type="ECO:0000313" key="1">
    <source>
        <dbReference type="EMBL" id="KAB2934818.1"/>
    </source>
</evidence>
<name>A0A833H4I2_9LEPT</name>
<comment type="caution">
    <text evidence="1">The sequence shown here is derived from an EMBL/GenBank/DDBJ whole genome shotgun (WGS) entry which is preliminary data.</text>
</comment>
<dbReference type="Proteomes" id="UP000460298">
    <property type="component" value="Unassembled WGS sequence"/>
</dbReference>
<gene>
    <name evidence="1" type="ORF">F9K24_03310</name>
</gene>
<dbReference type="InterPro" id="IPR045944">
    <property type="entry name" value="DUF6364"/>
</dbReference>
<reference evidence="1 2" key="1">
    <citation type="submission" date="2019-10" db="EMBL/GenBank/DDBJ databases">
        <title>Extracellular Electron Transfer in a Candidatus Methanoperedens spp. Enrichment Culture.</title>
        <authorList>
            <person name="Berger S."/>
            <person name="Rangel Shaw D."/>
            <person name="Berben T."/>
            <person name="In 'T Zandt M."/>
            <person name="Frank J."/>
            <person name="Reimann J."/>
            <person name="Jetten M.S.M."/>
            <person name="Welte C.U."/>
        </authorList>
    </citation>
    <scope>NUCLEOTIDE SEQUENCE [LARGE SCALE GENOMIC DNA]</scope>
    <source>
        <strain evidence="1">SB12</strain>
    </source>
</reference>
<accession>A0A833H4I2</accession>
<sequence length="83" mass="9606">MQTKLTLSIEKEVIQKAKRYAQSRQESISSLVEAYFRALTSEDAEKSDEIPPITRELAGTLGGIQIDTWKNERMDRLTRKHLR</sequence>
<proteinExistence type="predicted"/>
<dbReference type="Pfam" id="PF19891">
    <property type="entry name" value="DUF6364"/>
    <property type="match status" value="1"/>
</dbReference>